<keyword evidence="9" id="KW-1185">Reference proteome</keyword>
<evidence type="ECO:0000256" key="5">
    <source>
        <dbReference type="ARBA" id="ARBA00023274"/>
    </source>
</evidence>
<dbReference type="GO" id="GO:0005762">
    <property type="term" value="C:mitochondrial large ribosomal subunit"/>
    <property type="evidence" value="ECO:0007669"/>
    <property type="project" value="TreeGrafter"/>
</dbReference>
<organism evidence="8 9">
    <name type="scientific">Dictyocaulus viviparus</name>
    <name type="common">Bovine lungworm</name>
    <dbReference type="NCBI Taxonomy" id="29172"/>
    <lineage>
        <taxon>Eukaryota</taxon>
        <taxon>Metazoa</taxon>
        <taxon>Ecdysozoa</taxon>
        <taxon>Nematoda</taxon>
        <taxon>Chromadorea</taxon>
        <taxon>Rhabditida</taxon>
        <taxon>Rhabditina</taxon>
        <taxon>Rhabditomorpha</taxon>
        <taxon>Strongyloidea</taxon>
        <taxon>Metastrongylidae</taxon>
        <taxon>Dictyocaulus</taxon>
    </lineage>
</organism>
<sequence>MRLWESHCVRAPTILSSLFSKSKPSSEQLATTLSEQQRENLRKEISNLRTDSPKSNTPVYNSSCDIKEILNHQIDEDSIRARGFLKYRYNYQPSNDTEDAVFKAVKKILFDEVEGIADLSGFIFSNNDTKFKIISSLSEQFKHCPTNSRLMHIQSVKDVIDFYKEPVENITSYIKSVYSKWLARKKTKPRNIHMVEQAHRFHPEDVKAWHRGITAFPGSGGSVLGLRNKRLLRQFKPKSEWFDYEDQTFDYTRPDKNMPWDPEIARRMDRFNVL</sequence>
<accession>A0A0D8XHH1</accession>
<keyword evidence="4" id="KW-0496">Mitochondrion</keyword>
<dbReference type="PANTHER" id="PTHR31542:SF1">
    <property type="entry name" value="LARGE RIBOSOMAL SUBUNIT PROTEIN ML50"/>
    <property type="match status" value="1"/>
</dbReference>
<protein>
    <recommendedName>
        <fullName evidence="6">Large ribosomal subunit protein mL50</fullName>
    </recommendedName>
    <alternativeName>
        <fullName evidence="7">39S ribosomal protein L50, mitochondrial</fullName>
    </alternativeName>
</protein>
<evidence type="ECO:0000256" key="1">
    <source>
        <dbReference type="ARBA" id="ARBA00004173"/>
    </source>
</evidence>
<reference evidence="9" key="2">
    <citation type="journal article" date="2016" name="Sci. Rep.">
        <title>Dictyocaulus viviparus genome, variome and transcriptome elucidate lungworm biology and support future intervention.</title>
        <authorList>
            <person name="McNulty S.N."/>
            <person name="Strube C."/>
            <person name="Rosa B.A."/>
            <person name="Martin J.C."/>
            <person name="Tyagi R."/>
            <person name="Choi Y.J."/>
            <person name="Wang Q."/>
            <person name="Hallsworth Pepin K."/>
            <person name="Zhang X."/>
            <person name="Ozersky P."/>
            <person name="Wilson R.K."/>
            <person name="Sternberg P.W."/>
            <person name="Gasser R.B."/>
            <person name="Mitreva M."/>
        </authorList>
    </citation>
    <scope>NUCLEOTIDE SEQUENCE [LARGE SCALE GENOMIC DNA]</scope>
    <source>
        <strain evidence="9">HannoverDv2000</strain>
    </source>
</reference>
<proteinExistence type="inferred from homology"/>
<evidence type="ECO:0000256" key="6">
    <source>
        <dbReference type="ARBA" id="ARBA00035183"/>
    </source>
</evidence>
<gene>
    <name evidence="8" type="ORF">DICVIV_09903</name>
</gene>
<dbReference type="STRING" id="29172.A0A0D8XHH1"/>
<comment type="similarity">
    <text evidence="2">Belongs to the mitochondrion-specific ribosomal protein mL50 family.</text>
</comment>
<evidence type="ECO:0000313" key="8">
    <source>
        <dbReference type="EMBL" id="KJH44063.1"/>
    </source>
</evidence>
<dbReference type="Proteomes" id="UP000053766">
    <property type="component" value="Unassembled WGS sequence"/>
</dbReference>
<evidence type="ECO:0000256" key="7">
    <source>
        <dbReference type="ARBA" id="ARBA00035398"/>
    </source>
</evidence>
<comment type="subcellular location">
    <subcellularLocation>
        <location evidence="1">Mitochondrion</location>
    </subcellularLocation>
</comment>
<dbReference type="Pfam" id="PF10501">
    <property type="entry name" value="Ribosomal_L50"/>
    <property type="match status" value="1"/>
</dbReference>
<dbReference type="PANTHER" id="PTHR31542">
    <property type="entry name" value="39A RIBOSOMAL PROTEIN L50, MITOCHONDRIAL"/>
    <property type="match status" value="1"/>
</dbReference>
<dbReference type="InterPro" id="IPR018305">
    <property type="entry name" value="Ribosomal_m50"/>
</dbReference>
<dbReference type="EMBL" id="KN716502">
    <property type="protein sequence ID" value="KJH44063.1"/>
    <property type="molecule type" value="Genomic_DNA"/>
</dbReference>
<keyword evidence="3" id="KW-0689">Ribosomal protein</keyword>
<evidence type="ECO:0000313" key="9">
    <source>
        <dbReference type="Proteomes" id="UP000053766"/>
    </source>
</evidence>
<evidence type="ECO:0000256" key="3">
    <source>
        <dbReference type="ARBA" id="ARBA00022980"/>
    </source>
</evidence>
<dbReference type="AlphaFoldDB" id="A0A0D8XHH1"/>
<name>A0A0D8XHH1_DICVI</name>
<reference evidence="8 9" key="1">
    <citation type="submission" date="2013-11" db="EMBL/GenBank/DDBJ databases">
        <title>Draft genome of the bovine lungworm Dictyocaulus viviparus.</title>
        <authorList>
            <person name="Mitreva M."/>
        </authorList>
    </citation>
    <scope>NUCLEOTIDE SEQUENCE [LARGE SCALE GENOMIC DNA]</scope>
    <source>
        <strain evidence="8 9">HannoverDv2000</strain>
    </source>
</reference>
<dbReference type="OrthoDB" id="9939609at2759"/>
<keyword evidence="5" id="KW-0687">Ribonucleoprotein</keyword>
<evidence type="ECO:0000256" key="2">
    <source>
        <dbReference type="ARBA" id="ARBA00008860"/>
    </source>
</evidence>
<evidence type="ECO:0000256" key="4">
    <source>
        <dbReference type="ARBA" id="ARBA00023128"/>
    </source>
</evidence>